<sequence length="234" mass="25368">MLENLTNRLGRREWPIVLALLIPAAALWGFVELVDEVAEGSTQAVDRMLLLALRNPADTTEPLGPAWLEEMMRDFTALGGVGVLTLITLAAAGYLFMLSRPKAGLAVILAVGGGILLSTVVKMVIDRPRPDLVPHGSYVATASFPSGHSMMAAVVYLTLAVMIARVRPRWTTKAYVLLWAVLVTLLVGISRVYLGVHWPTDVLAGWTVGSAWALLCWLATLWLQRKGNLESDVG</sequence>
<feature type="transmembrane region" description="Helical" evidence="1">
    <location>
        <begin position="145"/>
        <end position="164"/>
    </location>
</feature>
<evidence type="ECO:0000313" key="4">
    <source>
        <dbReference type="Proteomes" id="UP001342418"/>
    </source>
</evidence>
<protein>
    <recommendedName>
        <fullName evidence="2">Phosphatidic acid phosphatase type 2/haloperoxidase domain-containing protein</fullName>
    </recommendedName>
</protein>
<feature type="transmembrane region" description="Helical" evidence="1">
    <location>
        <begin position="176"/>
        <end position="196"/>
    </location>
</feature>
<feature type="domain" description="Phosphatidic acid phosphatase type 2/haloperoxidase" evidence="2">
    <location>
        <begin position="103"/>
        <end position="217"/>
    </location>
</feature>
<dbReference type="Gene3D" id="1.20.144.10">
    <property type="entry name" value="Phosphatidic acid phosphatase type 2/haloperoxidase"/>
    <property type="match status" value="2"/>
</dbReference>
<dbReference type="Pfam" id="PF01569">
    <property type="entry name" value="PAP2"/>
    <property type="match status" value="1"/>
</dbReference>
<keyword evidence="1" id="KW-0472">Membrane</keyword>
<reference evidence="3 4" key="1">
    <citation type="submission" date="2018-07" db="EMBL/GenBank/DDBJ databases">
        <title>Genome sequence of Nitratireductor thuwali#1536.</title>
        <authorList>
            <person name="Michoud G."/>
            <person name="Merlino G."/>
            <person name="Sefrji F.O."/>
            <person name="Daffonchio D."/>
        </authorList>
    </citation>
    <scope>NUCLEOTIDE SEQUENCE [LARGE SCALE GENOMIC DNA]</scope>
    <source>
        <strain evidence="4">Nit1536</strain>
    </source>
</reference>
<feature type="transmembrane region" description="Helical" evidence="1">
    <location>
        <begin position="202"/>
        <end position="223"/>
    </location>
</feature>
<feature type="transmembrane region" description="Helical" evidence="1">
    <location>
        <begin position="103"/>
        <end position="125"/>
    </location>
</feature>
<dbReference type="SUPFAM" id="SSF48317">
    <property type="entry name" value="Acid phosphatase/Vanadium-dependent haloperoxidase"/>
    <property type="match status" value="1"/>
</dbReference>
<dbReference type="SMART" id="SM00014">
    <property type="entry name" value="acidPPc"/>
    <property type="match status" value="1"/>
</dbReference>
<dbReference type="EMBL" id="CP030941">
    <property type="protein sequence ID" value="UUP16483.1"/>
    <property type="molecule type" value="Genomic_DNA"/>
</dbReference>
<keyword evidence="1" id="KW-1133">Transmembrane helix</keyword>
<dbReference type="InterPro" id="IPR036938">
    <property type="entry name" value="PAP2/HPO_sf"/>
</dbReference>
<dbReference type="InterPro" id="IPR000326">
    <property type="entry name" value="PAP2/HPO"/>
</dbReference>
<evidence type="ECO:0000256" key="1">
    <source>
        <dbReference type="SAM" id="Phobius"/>
    </source>
</evidence>
<dbReference type="PANTHER" id="PTHR14969:SF13">
    <property type="entry name" value="AT30094P"/>
    <property type="match status" value="1"/>
</dbReference>
<keyword evidence="1" id="KW-0812">Transmembrane</keyword>
<evidence type="ECO:0000313" key="3">
    <source>
        <dbReference type="EMBL" id="UUP16483.1"/>
    </source>
</evidence>
<keyword evidence="4" id="KW-1185">Reference proteome</keyword>
<dbReference type="RefSeq" id="WP_338528901.1">
    <property type="nucleotide sequence ID" value="NZ_CP030941.1"/>
</dbReference>
<accession>A0ABY5MIF9</accession>
<organism evidence="3 4">
    <name type="scientific">Nitratireductor thuwali</name>
    <dbReference type="NCBI Taxonomy" id="2267699"/>
    <lineage>
        <taxon>Bacteria</taxon>
        <taxon>Pseudomonadati</taxon>
        <taxon>Pseudomonadota</taxon>
        <taxon>Alphaproteobacteria</taxon>
        <taxon>Hyphomicrobiales</taxon>
        <taxon>Phyllobacteriaceae</taxon>
        <taxon>Nitratireductor</taxon>
    </lineage>
</organism>
<dbReference type="Proteomes" id="UP001342418">
    <property type="component" value="Chromosome"/>
</dbReference>
<gene>
    <name evidence="3" type="ORF">NTH_00930</name>
</gene>
<proteinExistence type="predicted"/>
<dbReference type="PANTHER" id="PTHR14969">
    <property type="entry name" value="SPHINGOSINE-1-PHOSPHATE PHOSPHOHYDROLASE"/>
    <property type="match status" value="1"/>
</dbReference>
<dbReference type="CDD" id="cd03392">
    <property type="entry name" value="PAP2_like_2"/>
    <property type="match status" value="1"/>
</dbReference>
<feature type="transmembrane region" description="Helical" evidence="1">
    <location>
        <begin position="75"/>
        <end position="96"/>
    </location>
</feature>
<name>A0ABY5MIF9_9HYPH</name>
<evidence type="ECO:0000259" key="2">
    <source>
        <dbReference type="SMART" id="SM00014"/>
    </source>
</evidence>
<feature type="transmembrane region" description="Helical" evidence="1">
    <location>
        <begin position="12"/>
        <end position="31"/>
    </location>
</feature>